<dbReference type="PROSITE" id="PS50994">
    <property type="entry name" value="INTEGRASE"/>
    <property type="match status" value="1"/>
</dbReference>
<evidence type="ECO:0000313" key="3">
    <source>
        <dbReference type="Proteomes" id="UP000189796"/>
    </source>
</evidence>
<dbReference type="Pfam" id="PF13683">
    <property type="entry name" value="rve_3"/>
    <property type="match status" value="1"/>
</dbReference>
<accession>A0A1M5VCU6</accession>
<gene>
    <name evidence="2" type="ORF">SAMN05443248_5892</name>
</gene>
<name>A0A1M5VCU6_9BRAD</name>
<dbReference type="InterPro" id="IPR036397">
    <property type="entry name" value="RNaseH_sf"/>
</dbReference>
<dbReference type="RefSeq" id="WP_245332280.1">
    <property type="nucleotide sequence ID" value="NZ_LT670817.1"/>
</dbReference>
<evidence type="ECO:0000313" key="2">
    <source>
        <dbReference type="EMBL" id="SHH72934.1"/>
    </source>
</evidence>
<dbReference type="InterPro" id="IPR001584">
    <property type="entry name" value="Integrase_cat-core"/>
</dbReference>
<proteinExistence type="predicted"/>
<reference evidence="2 3" key="1">
    <citation type="submission" date="2016-11" db="EMBL/GenBank/DDBJ databases">
        <authorList>
            <person name="Jaros S."/>
            <person name="Januszkiewicz K."/>
            <person name="Wedrychowicz H."/>
        </authorList>
    </citation>
    <scope>NUCLEOTIDE SEQUENCE [LARGE SCALE GENOMIC DNA]</scope>
    <source>
        <strain evidence="2 3">GAS138</strain>
    </source>
</reference>
<evidence type="ECO:0000259" key="1">
    <source>
        <dbReference type="PROSITE" id="PS50994"/>
    </source>
</evidence>
<sequence>MIGLFCFVLAVLASPFKSKLRLEAENAVLRHQLIVLRRRVRDRAQPTNNDRWFLVQMYRWFPSILKVVTIVQPETLVRWHRAGFRRYWRWKSSSRGGRPRIEMELRALIRRMSMENQLWGAPRIHGELLKLGFSVAQSTVAKYMVKRRGSPSQGWRIFLRNHAPDIAAMDVFVVPTIGFNLLYGFVIVRIDHRELVWINVTTNPTAEWIARQITEAFPWDGAPGYMIRDRDRIYGSLVTRRLRAMGIRDKPTAPASPGQNGFVERLIGSIRRECVDHVIVLGEAHLRRILKSYARYYDETRTHLALDKDAPVSRPVQRTGVISSRAILSGLHHHYARL</sequence>
<dbReference type="Gene3D" id="3.30.420.10">
    <property type="entry name" value="Ribonuclease H-like superfamily/Ribonuclease H"/>
    <property type="match status" value="1"/>
</dbReference>
<organism evidence="2 3">
    <name type="scientific">Bradyrhizobium erythrophlei</name>
    <dbReference type="NCBI Taxonomy" id="1437360"/>
    <lineage>
        <taxon>Bacteria</taxon>
        <taxon>Pseudomonadati</taxon>
        <taxon>Pseudomonadota</taxon>
        <taxon>Alphaproteobacteria</taxon>
        <taxon>Hyphomicrobiales</taxon>
        <taxon>Nitrobacteraceae</taxon>
        <taxon>Bradyrhizobium</taxon>
    </lineage>
</organism>
<dbReference type="AlphaFoldDB" id="A0A1M5VCU6"/>
<protein>
    <submittedName>
        <fullName evidence="2">Integrase core domain-containing protein</fullName>
    </submittedName>
</protein>
<dbReference type="SUPFAM" id="SSF53098">
    <property type="entry name" value="Ribonuclease H-like"/>
    <property type="match status" value="1"/>
</dbReference>
<dbReference type="GO" id="GO:0003676">
    <property type="term" value="F:nucleic acid binding"/>
    <property type="evidence" value="ECO:0007669"/>
    <property type="project" value="InterPro"/>
</dbReference>
<feature type="domain" description="Integrase catalytic" evidence="1">
    <location>
        <begin position="160"/>
        <end position="319"/>
    </location>
</feature>
<dbReference type="InterPro" id="IPR012337">
    <property type="entry name" value="RNaseH-like_sf"/>
</dbReference>
<dbReference type="EMBL" id="LT670817">
    <property type="protein sequence ID" value="SHH72934.1"/>
    <property type="molecule type" value="Genomic_DNA"/>
</dbReference>
<dbReference type="GO" id="GO:0015074">
    <property type="term" value="P:DNA integration"/>
    <property type="evidence" value="ECO:0007669"/>
    <property type="project" value="InterPro"/>
</dbReference>
<dbReference type="Proteomes" id="UP000189796">
    <property type="component" value="Chromosome I"/>
</dbReference>